<keyword evidence="8" id="KW-0808">Transferase</keyword>
<dbReference type="GO" id="GO:0005978">
    <property type="term" value="P:glycogen biosynthetic process"/>
    <property type="evidence" value="ECO:0007669"/>
    <property type="project" value="UniProtKB-UniRule"/>
</dbReference>
<evidence type="ECO:0000256" key="4">
    <source>
        <dbReference type="ARBA" id="ARBA00009000"/>
    </source>
</evidence>
<proteinExistence type="inferred from homology"/>
<comment type="similarity">
    <text evidence="4">Belongs to the glycosyl hydrolase 13 family. GlgB subfamily.</text>
</comment>
<dbReference type="Pfam" id="PF02806">
    <property type="entry name" value="Alpha-amylase_C"/>
    <property type="match status" value="1"/>
</dbReference>
<dbReference type="EMBL" id="FOGJ01000020">
    <property type="protein sequence ID" value="SES14051.1"/>
    <property type="molecule type" value="Genomic_DNA"/>
</dbReference>
<organism evidence="15 16">
    <name type="scientific">Butyrivibrio fibrisolvens</name>
    <dbReference type="NCBI Taxonomy" id="831"/>
    <lineage>
        <taxon>Bacteria</taxon>
        <taxon>Bacillati</taxon>
        <taxon>Bacillota</taxon>
        <taxon>Clostridia</taxon>
        <taxon>Lachnospirales</taxon>
        <taxon>Lachnospiraceae</taxon>
        <taxon>Butyrivibrio</taxon>
    </lineage>
</organism>
<dbReference type="SUPFAM" id="SSF51011">
    <property type="entry name" value="Glycosyl hydrolase domain"/>
    <property type="match status" value="1"/>
</dbReference>
<reference evidence="15 16" key="1">
    <citation type="submission" date="2016-10" db="EMBL/GenBank/DDBJ databases">
        <authorList>
            <person name="de Groot N.N."/>
        </authorList>
    </citation>
    <scope>NUCLEOTIDE SEQUENCE [LARGE SCALE GENOMIC DNA]</scope>
    <source>
        <strain evidence="15 16">AR40</strain>
    </source>
</reference>
<dbReference type="Pfam" id="PF22019">
    <property type="entry name" value="GlgB_N"/>
    <property type="match status" value="1"/>
</dbReference>
<dbReference type="Gene3D" id="2.60.40.1180">
    <property type="entry name" value="Golgi alpha-mannosidase II"/>
    <property type="match status" value="1"/>
</dbReference>
<dbReference type="InterPro" id="IPR013783">
    <property type="entry name" value="Ig-like_fold"/>
</dbReference>
<evidence type="ECO:0000256" key="3">
    <source>
        <dbReference type="ARBA" id="ARBA00004964"/>
    </source>
</evidence>
<dbReference type="EC" id="2.4.1.18" evidence="5 11"/>
<evidence type="ECO:0000313" key="15">
    <source>
        <dbReference type="EMBL" id="SES14051.1"/>
    </source>
</evidence>
<dbReference type="SUPFAM" id="SSF81296">
    <property type="entry name" value="E set domains"/>
    <property type="match status" value="2"/>
</dbReference>
<feature type="domain" description="Glycosyl hydrolase family 13 catalytic" evidence="14">
    <location>
        <begin position="253"/>
        <end position="589"/>
    </location>
</feature>
<evidence type="ECO:0000256" key="10">
    <source>
        <dbReference type="ARBA" id="ARBA00023277"/>
    </source>
</evidence>
<comment type="pathway">
    <text evidence="3">Glycan biosynthesis; glycogen biosynthesis.</text>
</comment>
<feature type="compositionally biased region" description="Basic and acidic residues" evidence="13">
    <location>
        <begin position="801"/>
        <end position="815"/>
    </location>
</feature>
<name>A0A1H9UXJ0_BUTFI</name>
<evidence type="ECO:0000256" key="12">
    <source>
        <dbReference type="SAM" id="Coils"/>
    </source>
</evidence>
<dbReference type="InterPro" id="IPR006047">
    <property type="entry name" value="GH13_cat_dom"/>
</dbReference>
<feature type="region of interest" description="Disordered" evidence="13">
    <location>
        <begin position="801"/>
        <end position="867"/>
    </location>
</feature>
<keyword evidence="7" id="KW-0328">Glycosyltransferase</keyword>
<keyword evidence="9" id="KW-0320">Glycogen biosynthesis</keyword>
<evidence type="ECO:0000256" key="2">
    <source>
        <dbReference type="ARBA" id="ARBA00002953"/>
    </source>
</evidence>
<dbReference type="PANTHER" id="PTHR43651:SF3">
    <property type="entry name" value="1,4-ALPHA-GLUCAN-BRANCHING ENZYME"/>
    <property type="match status" value="1"/>
</dbReference>
<dbReference type="Gene3D" id="2.60.40.10">
    <property type="entry name" value="Immunoglobulins"/>
    <property type="match status" value="2"/>
</dbReference>
<accession>A0A1H9UXJ0</accession>
<dbReference type="NCBIfam" id="NF008967">
    <property type="entry name" value="PRK12313.1"/>
    <property type="match status" value="1"/>
</dbReference>
<gene>
    <name evidence="15" type="ORF">SAMN04487884_12024</name>
</gene>
<dbReference type="OrthoDB" id="9800174at2"/>
<dbReference type="InterPro" id="IPR017853">
    <property type="entry name" value="GH"/>
</dbReference>
<dbReference type="CDD" id="cd11322">
    <property type="entry name" value="AmyAc_Glg_BE"/>
    <property type="match status" value="1"/>
</dbReference>
<evidence type="ECO:0000256" key="9">
    <source>
        <dbReference type="ARBA" id="ARBA00023056"/>
    </source>
</evidence>
<evidence type="ECO:0000256" key="5">
    <source>
        <dbReference type="ARBA" id="ARBA00012541"/>
    </source>
</evidence>
<dbReference type="GO" id="GO:0043169">
    <property type="term" value="F:cation binding"/>
    <property type="evidence" value="ECO:0007669"/>
    <property type="project" value="InterPro"/>
</dbReference>
<sequence length="867" mass="99337">MNNRLYKLMNWPEIEEIIYSDGHDPHRILGAHKVGNSVLIQTFRPDYAEIKVVSSDGKTYKMDLEDDAGFYAALLPYKAGFSYHYILVDQTGKETVSHDPYVYEPLITREDCIKFSSGMHDTIYDKLGAHMMKRDGVEGVNFAVWAPDAARVSVIGDFNNWDGRIHQMRRVDESGIYELFIPDVTEGQEYQFECKTRGGEIFLRPDPYATRTKDYKAEVSVVAAVPSYKWDDKAWMTQRKTYDKTGSALSIVELSLDGFAQTAFEDDEDVTYAALAARVIHYVKANGFNAIELLPVCEHDEVHKFDVNSFYAIKGEYGTAEDFMGFINACHKEGIRVILDWTATYFPKRDYGLSYFDGHALYEYEDPGKGTQPGTHRLIFDYGRKQVTNFLYANALYLLKDFHIDGLRITDISKVLYLDYDRKPGEWTPNIYGGYENLEAVEFMRELTQKVNQLDQGILLITKETACWPHLTDTVEEGGLGFDYKWNNGWSHDCLEYMKYDPIFRGQHHNELTFSMMYSYTEKFILALSHEDVGGYPFLKEMMPGDDDQKESNVRLILAYMMVHPGKKMLYHGRNAVSMERGLQMENFIYKLNMMYFDHPALYELDDVTDGFEWINSMAADLCMLAFVRKSSKDEEELLVVMNMAGVEREFRVGVNHDGRYEEILNTDAKDFGGSGVVNDRKIEAELIEADGRKYSVPVKLAPLSLAVFSYIPYTDKEKKIRKIREEAHEKKVAEQEKSRSLLLSKHEKEEARMLAELKAKYEKELAQQQKAIEEKYDKIEEERIFAIVSDAAIEKLAETGAKEDDSNKGASDKKAPKKAVKKVTKKSTITKFPEGKDVKKPAAKKSTSKKTSSSKSSKKKDTGDKN</sequence>
<evidence type="ECO:0000256" key="11">
    <source>
        <dbReference type="NCBIfam" id="TIGR01515"/>
    </source>
</evidence>
<evidence type="ECO:0000313" key="16">
    <source>
        <dbReference type="Proteomes" id="UP000182584"/>
    </source>
</evidence>
<dbReference type="UniPathway" id="UPA00164"/>
<dbReference type="PIRSF" id="PIRSF000463">
    <property type="entry name" value="GlgB"/>
    <property type="match status" value="1"/>
</dbReference>
<keyword evidence="10" id="KW-0119">Carbohydrate metabolism</keyword>
<dbReference type="Gene3D" id="3.20.20.80">
    <property type="entry name" value="Glycosidases"/>
    <property type="match status" value="1"/>
</dbReference>
<dbReference type="Pfam" id="PF02922">
    <property type="entry name" value="CBM_48"/>
    <property type="match status" value="1"/>
</dbReference>
<dbReference type="InterPro" id="IPR054169">
    <property type="entry name" value="GlgB_N"/>
</dbReference>
<dbReference type="GO" id="GO:0004553">
    <property type="term" value="F:hydrolase activity, hydrolyzing O-glycosyl compounds"/>
    <property type="evidence" value="ECO:0007669"/>
    <property type="project" value="InterPro"/>
</dbReference>
<dbReference type="SUPFAM" id="SSF51445">
    <property type="entry name" value="(Trans)glycosidases"/>
    <property type="match status" value="1"/>
</dbReference>
<evidence type="ECO:0000256" key="8">
    <source>
        <dbReference type="ARBA" id="ARBA00022679"/>
    </source>
</evidence>
<comment type="catalytic activity">
    <reaction evidence="1">
        <text>Transfers a segment of a (1-&gt;4)-alpha-D-glucan chain to a primary hydroxy group in a similar glucan chain.</text>
        <dbReference type="EC" id="2.4.1.18"/>
    </reaction>
</comment>
<keyword evidence="12" id="KW-0175">Coiled coil</keyword>
<dbReference type="RefSeq" id="WP_074757287.1">
    <property type="nucleotide sequence ID" value="NZ_FOGJ01000020.1"/>
</dbReference>
<evidence type="ECO:0000256" key="13">
    <source>
        <dbReference type="SAM" id="MobiDB-lite"/>
    </source>
</evidence>
<dbReference type="eggNOG" id="COG0296">
    <property type="taxonomic scope" value="Bacteria"/>
</dbReference>
<dbReference type="InterPro" id="IPR006048">
    <property type="entry name" value="A-amylase/branching_C"/>
</dbReference>
<dbReference type="Proteomes" id="UP000182584">
    <property type="component" value="Unassembled WGS sequence"/>
</dbReference>
<dbReference type="GO" id="GO:0005829">
    <property type="term" value="C:cytosol"/>
    <property type="evidence" value="ECO:0007669"/>
    <property type="project" value="TreeGrafter"/>
</dbReference>
<dbReference type="CDD" id="cd02855">
    <property type="entry name" value="E_set_GBE_prok_N"/>
    <property type="match status" value="1"/>
</dbReference>
<feature type="coiled-coil region" evidence="12">
    <location>
        <begin position="717"/>
        <end position="783"/>
    </location>
</feature>
<evidence type="ECO:0000256" key="7">
    <source>
        <dbReference type="ARBA" id="ARBA00022676"/>
    </source>
</evidence>
<dbReference type="SMART" id="SM00642">
    <property type="entry name" value="Aamy"/>
    <property type="match status" value="1"/>
</dbReference>
<evidence type="ECO:0000259" key="14">
    <source>
        <dbReference type="SMART" id="SM00642"/>
    </source>
</evidence>
<keyword evidence="6" id="KW-0321">Glycogen metabolism</keyword>
<evidence type="ECO:0000256" key="1">
    <source>
        <dbReference type="ARBA" id="ARBA00000826"/>
    </source>
</evidence>
<dbReference type="NCBIfam" id="TIGR01515">
    <property type="entry name" value="branching_enzym"/>
    <property type="match status" value="1"/>
</dbReference>
<dbReference type="InterPro" id="IPR037439">
    <property type="entry name" value="Branching_enzy"/>
</dbReference>
<dbReference type="PANTHER" id="PTHR43651">
    <property type="entry name" value="1,4-ALPHA-GLUCAN-BRANCHING ENZYME"/>
    <property type="match status" value="1"/>
</dbReference>
<dbReference type="InterPro" id="IPR004193">
    <property type="entry name" value="Glyco_hydro_13_N"/>
</dbReference>
<dbReference type="InterPro" id="IPR044143">
    <property type="entry name" value="GlgB_N_E_set_prok"/>
</dbReference>
<dbReference type="InterPro" id="IPR013780">
    <property type="entry name" value="Glyco_hydro_b"/>
</dbReference>
<dbReference type="AlphaFoldDB" id="A0A1H9UXJ0"/>
<protein>
    <recommendedName>
        <fullName evidence="5 11">1,4-alpha-glucan branching enzyme</fullName>
        <ecNumber evidence="5 11">2.4.1.18</ecNumber>
    </recommendedName>
</protein>
<dbReference type="GO" id="GO:0003844">
    <property type="term" value="F:1,4-alpha-glucan branching enzyme activity"/>
    <property type="evidence" value="ECO:0007669"/>
    <property type="project" value="UniProtKB-UniRule"/>
</dbReference>
<dbReference type="InterPro" id="IPR014756">
    <property type="entry name" value="Ig_E-set"/>
</dbReference>
<comment type="function">
    <text evidence="2">Catalyzes the formation of the alpha-1,6-glucosidic linkages in glycogen by scission of a 1,4-alpha-linked oligosaccharide from growing alpha-1,4-glucan chains and the subsequent attachment of the oligosaccharide to the alpha-1,6 position.</text>
</comment>
<dbReference type="Pfam" id="PF00128">
    <property type="entry name" value="Alpha-amylase"/>
    <property type="match status" value="1"/>
</dbReference>
<dbReference type="InterPro" id="IPR006407">
    <property type="entry name" value="GlgB"/>
</dbReference>
<feature type="compositionally biased region" description="Basic residues" evidence="13">
    <location>
        <begin position="816"/>
        <end position="826"/>
    </location>
</feature>
<evidence type="ECO:0000256" key="6">
    <source>
        <dbReference type="ARBA" id="ARBA00022600"/>
    </source>
</evidence>